<dbReference type="Gene3D" id="1.10.10.10">
    <property type="entry name" value="Winged helix-like DNA-binding domain superfamily/Winged helix DNA-binding domain"/>
    <property type="match status" value="1"/>
</dbReference>
<dbReference type="CDD" id="cd00090">
    <property type="entry name" value="HTH_ARSR"/>
    <property type="match status" value="1"/>
</dbReference>
<gene>
    <name evidence="1" type="ORF">A3H61_03065</name>
</gene>
<dbReference type="EMBL" id="MHJU01000037">
    <property type="protein sequence ID" value="OGY72333.1"/>
    <property type="molecule type" value="Genomic_DNA"/>
</dbReference>
<proteinExistence type="predicted"/>
<dbReference type="SUPFAM" id="SSF46785">
    <property type="entry name" value="Winged helix' DNA-binding domain"/>
    <property type="match status" value="1"/>
</dbReference>
<evidence type="ECO:0000313" key="1">
    <source>
        <dbReference type="EMBL" id="OGY72333.1"/>
    </source>
</evidence>
<reference evidence="1 2" key="1">
    <citation type="journal article" date="2016" name="Nat. Commun.">
        <title>Thousands of microbial genomes shed light on interconnected biogeochemical processes in an aquifer system.</title>
        <authorList>
            <person name="Anantharaman K."/>
            <person name="Brown C.T."/>
            <person name="Hug L.A."/>
            <person name="Sharon I."/>
            <person name="Castelle C.J."/>
            <person name="Probst A.J."/>
            <person name="Thomas B.C."/>
            <person name="Singh A."/>
            <person name="Wilkins M.J."/>
            <person name="Karaoz U."/>
            <person name="Brodie E.L."/>
            <person name="Williams K.H."/>
            <person name="Hubbard S.S."/>
            <person name="Banfield J.F."/>
        </authorList>
    </citation>
    <scope>NUCLEOTIDE SEQUENCE [LARGE SCALE GENOMIC DNA]</scope>
</reference>
<organism evidence="1 2">
    <name type="scientific">Candidatus Jacksonbacteria bacterium RIFCSPLOWO2_02_FULL_44_20</name>
    <dbReference type="NCBI Taxonomy" id="1798460"/>
    <lineage>
        <taxon>Bacteria</taxon>
        <taxon>Candidatus Jacksoniibacteriota</taxon>
    </lineage>
</organism>
<sequence>MANMFEQIFGSKTRVQLITIFLRNPDKGFYVRELSRITGQYINSIRRELENLEHFGLLKTERKLKKKFYLTNDTFFLLPELQNLFLKGRVFLENDLTTALKDVGDIQLLVFTGNFTGVDTQTDLLIAGKDIETHRLRQILENFSLTVAHEIRYTVLSASDYEYRREIADKFLQEIFRNKNIVLVDKFGTW</sequence>
<name>A0A1G2A607_9BACT</name>
<dbReference type="InterPro" id="IPR036390">
    <property type="entry name" value="WH_DNA-bd_sf"/>
</dbReference>
<comment type="caution">
    <text evidence="1">The sequence shown here is derived from an EMBL/GenBank/DDBJ whole genome shotgun (WGS) entry which is preliminary data.</text>
</comment>
<dbReference type="InterPro" id="IPR011991">
    <property type="entry name" value="ArsR-like_HTH"/>
</dbReference>
<dbReference type="AlphaFoldDB" id="A0A1G2A607"/>
<protein>
    <recommendedName>
        <fullName evidence="3">HTH arsR-type domain-containing protein</fullName>
    </recommendedName>
</protein>
<evidence type="ECO:0008006" key="3">
    <source>
        <dbReference type="Google" id="ProtNLM"/>
    </source>
</evidence>
<dbReference type="InterPro" id="IPR036388">
    <property type="entry name" value="WH-like_DNA-bd_sf"/>
</dbReference>
<accession>A0A1G2A607</accession>
<evidence type="ECO:0000313" key="2">
    <source>
        <dbReference type="Proteomes" id="UP000178315"/>
    </source>
</evidence>
<dbReference type="Proteomes" id="UP000178315">
    <property type="component" value="Unassembled WGS sequence"/>
</dbReference>